<feature type="compositionally biased region" description="Pro residues" evidence="1">
    <location>
        <begin position="157"/>
        <end position="177"/>
    </location>
</feature>
<evidence type="ECO:0000313" key="3">
    <source>
        <dbReference type="EMBL" id="MBO0947816.1"/>
    </source>
</evidence>
<accession>A0ABS3JCU2</accession>
<dbReference type="RefSeq" id="WP_207327715.1">
    <property type="nucleotide sequence ID" value="NZ_JAFMYW010000001.1"/>
</dbReference>
<sequence>MERTKLLTIAVIGLLLLNLVTIGFLVLRPGKPGGRPEDGPPGGEGPSRIIIERLHFDDNQQERYQTLIEAHRAQTRELASQSVHLYRDYYGLLENDQPDTAQITSLNRQIGQNQREQAQLNFDHFNDIKQLCRPDQQAAFRQLVSELSRLFGRQQRPPRPSPDGQPEGPPANLPPRP</sequence>
<evidence type="ECO:0000256" key="1">
    <source>
        <dbReference type="SAM" id="MobiDB-lite"/>
    </source>
</evidence>
<keyword evidence="2" id="KW-0472">Membrane</keyword>
<dbReference type="EMBL" id="JAFMYW010000001">
    <property type="protein sequence ID" value="MBO0947816.1"/>
    <property type="molecule type" value="Genomic_DNA"/>
</dbReference>
<gene>
    <name evidence="3" type="ORF">J2I46_04435</name>
</gene>
<protein>
    <submittedName>
        <fullName evidence="3">Periplasmic heavy metal sensor</fullName>
    </submittedName>
</protein>
<evidence type="ECO:0000313" key="4">
    <source>
        <dbReference type="Proteomes" id="UP000664628"/>
    </source>
</evidence>
<dbReference type="Gene3D" id="1.20.120.1490">
    <property type="match status" value="1"/>
</dbReference>
<reference evidence="3 4" key="1">
    <citation type="submission" date="2021-03" db="EMBL/GenBank/DDBJ databases">
        <title>Fibrella sp. HMF5405 genome sequencing and assembly.</title>
        <authorList>
            <person name="Kang H."/>
            <person name="Kim H."/>
            <person name="Bae S."/>
            <person name="Joh K."/>
        </authorList>
    </citation>
    <scope>NUCLEOTIDE SEQUENCE [LARGE SCALE GENOMIC DNA]</scope>
    <source>
        <strain evidence="3 4">HMF5405</strain>
    </source>
</reference>
<feature type="region of interest" description="Disordered" evidence="1">
    <location>
        <begin position="148"/>
        <end position="177"/>
    </location>
</feature>
<organism evidence="3 4">
    <name type="scientific">Fibrella forsythiae</name>
    <dbReference type="NCBI Taxonomy" id="2817061"/>
    <lineage>
        <taxon>Bacteria</taxon>
        <taxon>Pseudomonadati</taxon>
        <taxon>Bacteroidota</taxon>
        <taxon>Cytophagia</taxon>
        <taxon>Cytophagales</taxon>
        <taxon>Spirosomataceae</taxon>
        <taxon>Fibrella</taxon>
    </lineage>
</organism>
<proteinExistence type="predicted"/>
<keyword evidence="2" id="KW-1133">Transmembrane helix</keyword>
<dbReference type="InterPro" id="IPR025961">
    <property type="entry name" value="Metal_resist"/>
</dbReference>
<feature type="transmembrane region" description="Helical" evidence="2">
    <location>
        <begin position="6"/>
        <end position="27"/>
    </location>
</feature>
<comment type="caution">
    <text evidence="3">The sequence shown here is derived from an EMBL/GenBank/DDBJ whole genome shotgun (WGS) entry which is preliminary data.</text>
</comment>
<keyword evidence="4" id="KW-1185">Reference proteome</keyword>
<evidence type="ECO:0000256" key="2">
    <source>
        <dbReference type="SAM" id="Phobius"/>
    </source>
</evidence>
<name>A0ABS3JCU2_9BACT</name>
<dbReference type="Pfam" id="PF13801">
    <property type="entry name" value="Metal_resist"/>
    <property type="match status" value="1"/>
</dbReference>
<dbReference type="Proteomes" id="UP000664628">
    <property type="component" value="Unassembled WGS sequence"/>
</dbReference>
<keyword evidence="2" id="KW-0812">Transmembrane</keyword>